<keyword evidence="2" id="KW-0812">Transmembrane</keyword>
<protein>
    <submittedName>
        <fullName evidence="4">Uncharacterized protein</fullName>
    </submittedName>
</protein>
<keyword evidence="2" id="KW-1133">Transmembrane helix</keyword>
<keyword evidence="2" id="KW-0472">Membrane</keyword>
<evidence type="ECO:0000256" key="2">
    <source>
        <dbReference type="SAM" id="Phobius"/>
    </source>
</evidence>
<evidence type="ECO:0000313" key="4">
    <source>
        <dbReference type="EMBL" id="KAK3393583.1"/>
    </source>
</evidence>
<keyword evidence="3" id="KW-0732">Signal</keyword>
<feature type="region of interest" description="Disordered" evidence="1">
    <location>
        <begin position="286"/>
        <end position="306"/>
    </location>
</feature>
<dbReference type="Pfam" id="PF14610">
    <property type="entry name" value="Psg1"/>
    <property type="match status" value="1"/>
</dbReference>
<gene>
    <name evidence="4" type="ORF">B0H63DRAFT_20602</name>
</gene>
<evidence type="ECO:0000313" key="5">
    <source>
        <dbReference type="Proteomes" id="UP001285441"/>
    </source>
</evidence>
<feature type="signal peptide" evidence="3">
    <location>
        <begin position="1"/>
        <end position="18"/>
    </location>
</feature>
<evidence type="ECO:0000256" key="1">
    <source>
        <dbReference type="SAM" id="MobiDB-lite"/>
    </source>
</evidence>
<feature type="compositionally biased region" description="Basic and acidic residues" evidence="1">
    <location>
        <begin position="375"/>
        <end position="384"/>
    </location>
</feature>
<feature type="compositionally biased region" description="Polar residues" evidence="1">
    <location>
        <begin position="338"/>
        <end position="348"/>
    </location>
</feature>
<reference evidence="4" key="1">
    <citation type="journal article" date="2023" name="Mol. Phylogenet. Evol.">
        <title>Genome-scale phylogeny and comparative genomics of the fungal order Sordariales.</title>
        <authorList>
            <person name="Hensen N."/>
            <person name="Bonometti L."/>
            <person name="Westerberg I."/>
            <person name="Brannstrom I.O."/>
            <person name="Guillou S."/>
            <person name="Cros-Aarteil S."/>
            <person name="Calhoun S."/>
            <person name="Haridas S."/>
            <person name="Kuo A."/>
            <person name="Mondo S."/>
            <person name="Pangilinan J."/>
            <person name="Riley R."/>
            <person name="LaButti K."/>
            <person name="Andreopoulos B."/>
            <person name="Lipzen A."/>
            <person name="Chen C."/>
            <person name="Yan M."/>
            <person name="Daum C."/>
            <person name="Ng V."/>
            <person name="Clum A."/>
            <person name="Steindorff A."/>
            <person name="Ohm R.A."/>
            <person name="Martin F."/>
            <person name="Silar P."/>
            <person name="Natvig D.O."/>
            <person name="Lalanne C."/>
            <person name="Gautier V."/>
            <person name="Ament-Velasquez S.L."/>
            <person name="Kruys A."/>
            <person name="Hutchinson M.I."/>
            <person name="Powell A.J."/>
            <person name="Barry K."/>
            <person name="Miller A.N."/>
            <person name="Grigoriev I.V."/>
            <person name="Debuchy R."/>
            <person name="Gladieux P."/>
            <person name="Hiltunen Thoren M."/>
            <person name="Johannesson H."/>
        </authorList>
    </citation>
    <scope>NUCLEOTIDE SEQUENCE</scope>
    <source>
        <strain evidence="4">CBS 232.78</strain>
    </source>
</reference>
<feature type="region of interest" description="Disordered" evidence="1">
    <location>
        <begin position="331"/>
        <end position="409"/>
    </location>
</feature>
<reference evidence="4" key="2">
    <citation type="submission" date="2023-06" db="EMBL/GenBank/DDBJ databases">
        <authorList>
            <consortium name="Lawrence Berkeley National Laboratory"/>
            <person name="Haridas S."/>
            <person name="Hensen N."/>
            <person name="Bonometti L."/>
            <person name="Westerberg I."/>
            <person name="Brannstrom I.O."/>
            <person name="Guillou S."/>
            <person name="Cros-Aarteil S."/>
            <person name="Calhoun S."/>
            <person name="Kuo A."/>
            <person name="Mondo S."/>
            <person name="Pangilinan J."/>
            <person name="Riley R."/>
            <person name="LaButti K."/>
            <person name="Andreopoulos B."/>
            <person name="Lipzen A."/>
            <person name="Chen C."/>
            <person name="Yanf M."/>
            <person name="Daum C."/>
            <person name="Ng V."/>
            <person name="Clum A."/>
            <person name="Steindorff A."/>
            <person name="Ohm R."/>
            <person name="Martin F."/>
            <person name="Silar P."/>
            <person name="Natvig D."/>
            <person name="Lalanne C."/>
            <person name="Gautier V."/>
            <person name="Ament-velasquez S.L."/>
            <person name="Kruys A."/>
            <person name="Hutchinson M.I."/>
            <person name="Powell A.J."/>
            <person name="Barry K."/>
            <person name="Miller A.N."/>
            <person name="Grigoriev I.V."/>
            <person name="Debuchy R."/>
            <person name="Gladieux P."/>
            <person name="Thoren M.H."/>
            <person name="Johannesson H."/>
        </authorList>
    </citation>
    <scope>NUCLEOTIDE SEQUENCE</scope>
    <source>
        <strain evidence="4">CBS 232.78</strain>
    </source>
</reference>
<proteinExistence type="predicted"/>
<dbReference type="Proteomes" id="UP001285441">
    <property type="component" value="Unassembled WGS sequence"/>
</dbReference>
<comment type="caution">
    <text evidence="4">The sequence shown here is derived from an EMBL/GenBank/DDBJ whole genome shotgun (WGS) entry which is preliminary data.</text>
</comment>
<feature type="chain" id="PRO_5042260688" evidence="3">
    <location>
        <begin position="19"/>
        <end position="409"/>
    </location>
</feature>
<dbReference type="EMBL" id="JAULSW010000001">
    <property type="protein sequence ID" value="KAK3393583.1"/>
    <property type="molecule type" value="Genomic_DNA"/>
</dbReference>
<dbReference type="InterPro" id="IPR028000">
    <property type="entry name" value="Pma1"/>
</dbReference>
<feature type="compositionally biased region" description="Basic and acidic residues" evidence="1">
    <location>
        <begin position="397"/>
        <end position="409"/>
    </location>
</feature>
<accession>A0AAE0P553</accession>
<evidence type="ECO:0000256" key="3">
    <source>
        <dbReference type="SAM" id="SignalP"/>
    </source>
</evidence>
<keyword evidence="5" id="KW-1185">Reference proteome</keyword>
<name>A0AAE0P553_9PEZI</name>
<sequence length="409" mass="43552">MLAPSTPWLLLLLGTAFAIPAPARTVVAAIAARQDAASAVNPTAAWVTVDESGKPRTITPIQTTISGTPTIISAAPYDVTGTEHTYTNYAILTTSTGAIAAPQATATSGAGSFAVCKNKDGEFKPFCLPVNAANINPGVVKFITWDPSVFGSTNTTVKVIGSYGNNITDQAFSSDNMVAGWGFYQWSVVDTLISTKGGNNVNITLHIAALPVGAALANWYTGPTVQVAYIPGPEARKSPTPTGPALYIALPTVLGFVAIMILGTCYWNRRARRIGLGNIMSRAGRHGYGVGKSRRQRMGGQDKTTKEQAIHLMDRGGASGSESAAATGHVYRDDPLPQQHNAFKTNKNVYYGDDDAEGRPRRDSDALGSLAGSPTEDRHFDDFVRPPPTGNRNNNAFRDELARQDRERI</sequence>
<dbReference type="AlphaFoldDB" id="A0AAE0P553"/>
<organism evidence="4 5">
    <name type="scientific">Podospora didyma</name>
    <dbReference type="NCBI Taxonomy" id="330526"/>
    <lineage>
        <taxon>Eukaryota</taxon>
        <taxon>Fungi</taxon>
        <taxon>Dikarya</taxon>
        <taxon>Ascomycota</taxon>
        <taxon>Pezizomycotina</taxon>
        <taxon>Sordariomycetes</taxon>
        <taxon>Sordariomycetidae</taxon>
        <taxon>Sordariales</taxon>
        <taxon>Podosporaceae</taxon>
        <taxon>Podospora</taxon>
    </lineage>
</organism>
<feature type="transmembrane region" description="Helical" evidence="2">
    <location>
        <begin position="245"/>
        <end position="267"/>
    </location>
</feature>